<dbReference type="Pfam" id="PF24035">
    <property type="entry name" value="DUF7344"/>
    <property type="match status" value="1"/>
</dbReference>
<proteinExistence type="predicted"/>
<protein>
    <submittedName>
        <fullName evidence="2">ArsR family transcriptional regulator</fullName>
    </submittedName>
</protein>
<accession>A0ABD6D4Z2</accession>
<dbReference type="InterPro" id="IPR036388">
    <property type="entry name" value="WH-like_DNA-bd_sf"/>
</dbReference>
<reference evidence="2 3" key="1">
    <citation type="journal article" date="2019" name="Int. J. Syst. Evol. Microbiol.">
        <title>The Global Catalogue of Microorganisms (GCM) 10K type strain sequencing project: providing services to taxonomists for standard genome sequencing and annotation.</title>
        <authorList>
            <consortium name="The Broad Institute Genomics Platform"/>
            <consortium name="The Broad Institute Genome Sequencing Center for Infectious Disease"/>
            <person name="Wu L."/>
            <person name="Ma J."/>
        </authorList>
    </citation>
    <scope>NUCLEOTIDE SEQUENCE [LARGE SCALE GENOMIC DNA]</scope>
    <source>
        <strain evidence="2 3">CGMCC 1.10593</strain>
    </source>
</reference>
<dbReference type="EMBL" id="JBHUDM010000001">
    <property type="protein sequence ID" value="MFD1641316.1"/>
    <property type="molecule type" value="Genomic_DNA"/>
</dbReference>
<evidence type="ECO:0000313" key="2">
    <source>
        <dbReference type="EMBL" id="MFD1641316.1"/>
    </source>
</evidence>
<keyword evidence="3" id="KW-1185">Reference proteome</keyword>
<feature type="domain" description="DUF7344" evidence="1">
    <location>
        <begin position="13"/>
        <end position="90"/>
    </location>
</feature>
<evidence type="ECO:0000259" key="1">
    <source>
        <dbReference type="Pfam" id="PF24035"/>
    </source>
</evidence>
<gene>
    <name evidence="2" type="ORF">ACFSBW_05430</name>
</gene>
<comment type="caution">
    <text evidence="2">The sequence shown here is derived from an EMBL/GenBank/DDBJ whole genome shotgun (WGS) entry which is preliminary data.</text>
</comment>
<dbReference type="AlphaFoldDB" id="A0ABD6D4Z2"/>
<dbReference type="RefSeq" id="WP_256395017.1">
    <property type="nucleotide sequence ID" value="NZ_JANHDJ010000001.1"/>
</dbReference>
<organism evidence="2 3">
    <name type="scientific">Halohasta litorea</name>
    <dbReference type="NCBI Taxonomy" id="869891"/>
    <lineage>
        <taxon>Archaea</taxon>
        <taxon>Methanobacteriati</taxon>
        <taxon>Methanobacteriota</taxon>
        <taxon>Stenosarchaea group</taxon>
        <taxon>Halobacteria</taxon>
        <taxon>Halobacteriales</taxon>
        <taxon>Haloferacaceae</taxon>
        <taxon>Halohasta</taxon>
    </lineage>
</organism>
<dbReference type="Proteomes" id="UP001597052">
    <property type="component" value="Unassembled WGS sequence"/>
</dbReference>
<name>A0ABD6D4Z2_9EURY</name>
<sequence length="118" mass="12946">MASQTRSGLDETFDVLTHPYRRYVLYYLRTQAEAVDITTLSAMLANELEGPSATAGEKTPKDIEIALHHIHLPKLADVGLITFAHDERAIELDEITGHSQFIDQAARVDGYAPPAAGD</sequence>
<evidence type="ECO:0000313" key="3">
    <source>
        <dbReference type="Proteomes" id="UP001597052"/>
    </source>
</evidence>
<dbReference type="Gene3D" id="1.10.10.10">
    <property type="entry name" value="Winged helix-like DNA-binding domain superfamily/Winged helix DNA-binding domain"/>
    <property type="match status" value="1"/>
</dbReference>
<dbReference type="InterPro" id="IPR055768">
    <property type="entry name" value="DUF7344"/>
</dbReference>